<feature type="compositionally biased region" description="Basic and acidic residues" evidence="1">
    <location>
        <begin position="9"/>
        <end position="29"/>
    </location>
</feature>
<reference evidence="3 4" key="1">
    <citation type="journal article" date="2014" name="PLoS Genet.">
        <title>Phylogenetically driven sequencing of extremely halophilic archaea reveals strategies for static and dynamic osmo-response.</title>
        <authorList>
            <person name="Becker E.A."/>
            <person name="Seitzer P.M."/>
            <person name="Tritt A."/>
            <person name="Larsen D."/>
            <person name="Krusor M."/>
            <person name="Yao A.I."/>
            <person name="Wu D."/>
            <person name="Madern D."/>
            <person name="Eisen J.A."/>
            <person name="Darling A.E."/>
            <person name="Facciotti M.T."/>
        </authorList>
    </citation>
    <scope>NUCLEOTIDE SEQUENCE [LARGE SCALE GENOMIC DNA]</scope>
    <source>
        <strain evidence="3 4">DSM 10524</strain>
    </source>
</reference>
<proteinExistence type="predicted"/>
<dbReference type="STRING" id="1227497.C491_13762"/>
<dbReference type="RefSeq" id="WP_005557196.1">
    <property type="nucleotide sequence ID" value="NZ_AOIB01000028.1"/>
</dbReference>
<accession>L9X351</accession>
<dbReference type="Pfam" id="PF07883">
    <property type="entry name" value="Cupin_2"/>
    <property type="match status" value="1"/>
</dbReference>
<dbReference type="AlphaFoldDB" id="L9X351"/>
<dbReference type="InterPro" id="IPR011051">
    <property type="entry name" value="RmlC_Cupin_sf"/>
</dbReference>
<dbReference type="InterPro" id="IPR013096">
    <property type="entry name" value="Cupin_2"/>
</dbReference>
<evidence type="ECO:0000256" key="1">
    <source>
        <dbReference type="SAM" id="MobiDB-lite"/>
    </source>
</evidence>
<feature type="domain" description="Cupin type-2" evidence="2">
    <location>
        <begin position="25"/>
        <end position="82"/>
    </location>
</feature>
<comment type="caution">
    <text evidence="3">The sequence shown here is derived from an EMBL/GenBank/DDBJ whole genome shotgun (WGS) entry which is preliminary data.</text>
</comment>
<dbReference type="EMBL" id="AOIB01000028">
    <property type="protein sequence ID" value="ELY56022.1"/>
    <property type="molecule type" value="Genomic_DNA"/>
</dbReference>
<dbReference type="Gene3D" id="2.60.120.10">
    <property type="entry name" value="Jelly Rolls"/>
    <property type="match status" value="1"/>
</dbReference>
<gene>
    <name evidence="3" type="ORF">C491_13762</name>
</gene>
<dbReference type="InterPro" id="IPR014710">
    <property type="entry name" value="RmlC-like_jellyroll"/>
</dbReference>
<protein>
    <submittedName>
        <fullName evidence="3">Pectin degradation protein</fullName>
    </submittedName>
</protein>
<feature type="region of interest" description="Disordered" evidence="1">
    <location>
        <begin position="1"/>
        <end position="29"/>
    </location>
</feature>
<evidence type="ECO:0000313" key="3">
    <source>
        <dbReference type="EMBL" id="ELY56022.1"/>
    </source>
</evidence>
<evidence type="ECO:0000259" key="2">
    <source>
        <dbReference type="Pfam" id="PF07883"/>
    </source>
</evidence>
<keyword evidence="4" id="KW-1185">Reference proteome</keyword>
<dbReference type="SUPFAM" id="SSF51182">
    <property type="entry name" value="RmlC-like cupins"/>
    <property type="match status" value="1"/>
</dbReference>
<evidence type="ECO:0000313" key="4">
    <source>
        <dbReference type="Proteomes" id="UP000011688"/>
    </source>
</evidence>
<dbReference type="eggNOG" id="arCOG02999">
    <property type="taxonomic scope" value="Archaea"/>
</dbReference>
<name>L9X351_9EURY</name>
<organism evidence="3 4">
    <name type="scientific">Natronococcus amylolyticus DSM 10524</name>
    <dbReference type="NCBI Taxonomy" id="1227497"/>
    <lineage>
        <taxon>Archaea</taxon>
        <taxon>Methanobacteriati</taxon>
        <taxon>Methanobacteriota</taxon>
        <taxon>Stenosarchaea group</taxon>
        <taxon>Halobacteria</taxon>
        <taxon>Halobacteriales</taxon>
        <taxon>Natrialbaceae</taxon>
        <taxon>Natronococcus</taxon>
    </lineage>
</organism>
<dbReference type="Proteomes" id="UP000011688">
    <property type="component" value="Unassembled WGS sequence"/>
</dbReference>
<sequence>MMQKGVSRNRPDGQVHDHRIDRPDTAPHTHPYEQINLLVEGDLDFIVGNERILLEQYDIVEIPIEIEHASRTVSDDPAILLTYWPLRENRLAETQYQAEFNIE</sequence>